<dbReference type="Pfam" id="PF04307">
    <property type="entry name" value="YdjM"/>
    <property type="match status" value="1"/>
</dbReference>
<dbReference type="AlphaFoldDB" id="A0A133V6H4"/>
<name>A0A133V6H4_9EURY</name>
<feature type="transmembrane region" description="Helical" evidence="1">
    <location>
        <begin position="145"/>
        <end position="164"/>
    </location>
</feature>
<reference evidence="2 3" key="1">
    <citation type="journal article" date="2016" name="Sci. Rep.">
        <title>Metabolic traits of an uncultured archaeal lineage -MSBL1- from brine pools of the Red Sea.</title>
        <authorList>
            <person name="Mwirichia R."/>
            <person name="Alam I."/>
            <person name="Rashid M."/>
            <person name="Vinu M."/>
            <person name="Ba-Alawi W."/>
            <person name="Anthony Kamau A."/>
            <person name="Kamanda Ngugi D."/>
            <person name="Goker M."/>
            <person name="Klenk H.P."/>
            <person name="Bajic V."/>
            <person name="Stingl U."/>
        </authorList>
    </citation>
    <scope>NUCLEOTIDE SEQUENCE [LARGE SCALE GENOMIC DNA]</scope>
    <source>
        <strain evidence="2">SCGC-AAA261F17</strain>
    </source>
</reference>
<keyword evidence="1" id="KW-0812">Transmembrane</keyword>
<organism evidence="2 3">
    <name type="scientific">candidate division MSBL1 archaeon SCGC-AAA261F17</name>
    <dbReference type="NCBI Taxonomy" id="1698274"/>
    <lineage>
        <taxon>Archaea</taxon>
        <taxon>Methanobacteriati</taxon>
        <taxon>Methanobacteriota</taxon>
        <taxon>candidate division MSBL1</taxon>
    </lineage>
</organism>
<feature type="transmembrane region" description="Helical" evidence="1">
    <location>
        <begin position="45"/>
        <end position="66"/>
    </location>
</feature>
<accession>A0A133V6H4</accession>
<dbReference type="InterPro" id="IPR007404">
    <property type="entry name" value="YdjM-like"/>
</dbReference>
<sequence length="174" mass="19212">MEPLIHFAIPFAILTMLGIRPKVAIPVSLLALVPDMDVFFGIHKWFLHSIIILIPLGIGLSIVFLLRRTGLRNYAPLGLLAMLSHPVLDVFWNYTPILWPVYGESIWINLGINLQAGSSLGIGHNVGVLTQPTSFEAFTTLDAPLVTGAGLIIFVLLVILPVLLMEIRGRRSWL</sequence>
<evidence type="ECO:0000313" key="3">
    <source>
        <dbReference type="Proteomes" id="UP000070035"/>
    </source>
</evidence>
<proteinExistence type="predicted"/>
<feature type="transmembrane region" description="Helical" evidence="1">
    <location>
        <begin position="73"/>
        <end position="92"/>
    </location>
</feature>
<evidence type="ECO:0000313" key="2">
    <source>
        <dbReference type="EMBL" id="KXB02041.1"/>
    </source>
</evidence>
<dbReference type="Proteomes" id="UP000070035">
    <property type="component" value="Unassembled WGS sequence"/>
</dbReference>
<dbReference type="EMBL" id="LHXY01000015">
    <property type="protein sequence ID" value="KXB02041.1"/>
    <property type="molecule type" value="Genomic_DNA"/>
</dbReference>
<keyword evidence="1" id="KW-1133">Transmembrane helix</keyword>
<gene>
    <name evidence="2" type="ORF">AKJ44_01495</name>
</gene>
<evidence type="ECO:0008006" key="4">
    <source>
        <dbReference type="Google" id="ProtNLM"/>
    </source>
</evidence>
<evidence type="ECO:0000256" key="1">
    <source>
        <dbReference type="SAM" id="Phobius"/>
    </source>
</evidence>
<comment type="caution">
    <text evidence="2">The sequence shown here is derived from an EMBL/GenBank/DDBJ whole genome shotgun (WGS) entry which is preliminary data.</text>
</comment>
<feature type="transmembrane region" description="Helical" evidence="1">
    <location>
        <begin position="7"/>
        <end position="33"/>
    </location>
</feature>
<keyword evidence="1" id="KW-0472">Membrane</keyword>
<protein>
    <recommendedName>
        <fullName evidence="4">Metal-dependent hydrolase</fullName>
    </recommendedName>
</protein>
<keyword evidence="3" id="KW-1185">Reference proteome</keyword>